<dbReference type="EMBL" id="MU006221">
    <property type="protein sequence ID" value="KAF2829503.1"/>
    <property type="molecule type" value="Genomic_DNA"/>
</dbReference>
<sequence length="401" mass="43965">MDSPAHFEEKVTYHSTWDAESDQDSTTQVIKALVAQDHDHEIKLRTMSCQRAACLLAGEQVCLAIMVQSWSLSILGWIPGLITMFIVGALFYITSLTMHAFIMKHPQIRDICDFGYYAFNKSRLAYEFSAVMLLLNNIMIIGFHVLTSARVLNTLSNYSACTIIFSVISTLIGIMMSLPRTLNHVSLMSMFSAACTGVSILLFLIFADIEDAPLYGDRGPYPKLGPVKNYALPLPGVSFVACMNAALNIVFLWVPQILFPTFIAEMKRPQDFPKALAVLGGISAFLFVVPPAIGFHFLGQYATAPTFGSLGSAVYKKASFSFVLVPTLVIRVIYANVSAKFVYARVMGGSRHAHSNTVLGWAVWASVIAGIWVVGFIFAEVIPSMGDFLSLLGAANQNAKR</sequence>
<feature type="transmembrane region" description="Helical" evidence="6">
    <location>
        <begin position="157"/>
        <end position="178"/>
    </location>
</feature>
<keyword evidence="3 6" id="KW-0812">Transmembrane</keyword>
<evidence type="ECO:0000259" key="7">
    <source>
        <dbReference type="Pfam" id="PF01490"/>
    </source>
</evidence>
<evidence type="ECO:0000313" key="8">
    <source>
        <dbReference type="EMBL" id="KAF2829503.1"/>
    </source>
</evidence>
<dbReference type="OrthoDB" id="294730at2759"/>
<evidence type="ECO:0000256" key="3">
    <source>
        <dbReference type="ARBA" id="ARBA00022692"/>
    </source>
</evidence>
<comment type="subcellular location">
    <subcellularLocation>
        <location evidence="1">Membrane</location>
        <topology evidence="1">Multi-pass membrane protein</topology>
    </subcellularLocation>
</comment>
<dbReference type="InterPro" id="IPR013057">
    <property type="entry name" value="AA_transpt_TM"/>
</dbReference>
<keyword evidence="4 6" id="KW-1133">Transmembrane helix</keyword>
<feature type="transmembrane region" description="Helical" evidence="6">
    <location>
        <begin position="52"/>
        <end position="71"/>
    </location>
</feature>
<feature type="transmembrane region" description="Helical" evidence="6">
    <location>
        <begin position="318"/>
        <end position="337"/>
    </location>
</feature>
<evidence type="ECO:0000256" key="5">
    <source>
        <dbReference type="ARBA" id="ARBA00023136"/>
    </source>
</evidence>
<dbReference type="Proteomes" id="UP000799424">
    <property type="component" value="Unassembled WGS sequence"/>
</dbReference>
<feature type="transmembrane region" description="Helical" evidence="6">
    <location>
        <begin position="230"/>
        <end position="254"/>
    </location>
</feature>
<reference evidence="8" key="1">
    <citation type="journal article" date="2020" name="Stud. Mycol.">
        <title>101 Dothideomycetes genomes: a test case for predicting lifestyles and emergence of pathogens.</title>
        <authorList>
            <person name="Haridas S."/>
            <person name="Albert R."/>
            <person name="Binder M."/>
            <person name="Bloem J."/>
            <person name="Labutti K."/>
            <person name="Salamov A."/>
            <person name="Andreopoulos B."/>
            <person name="Baker S."/>
            <person name="Barry K."/>
            <person name="Bills G."/>
            <person name="Bluhm B."/>
            <person name="Cannon C."/>
            <person name="Castanera R."/>
            <person name="Culley D."/>
            <person name="Daum C."/>
            <person name="Ezra D."/>
            <person name="Gonzalez J."/>
            <person name="Henrissat B."/>
            <person name="Kuo A."/>
            <person name="Liang C."/>
            <person name="Lipzen A."/>
            <person name="Lutzoni F."/>
            <person name="Magnuson J."/>
            <person name="Mondo S."/>
            <person name="Nolan M."/>
            <person name="Ohm R."/>
            <person name="Pangilinan J."/>
            <person name="Park H.-J."/>
            <person name="Ramirez L."/>
            <person name="Alfaro M."/>
            <person name="Sun H."/>
            <person name="Tritt A."/>
            <person name="Yoshinaga Y."/>
            <person name="Zwiers L.-H."/>
            <person name="Turgeon B."/>
            <person name="Goodwin S."/>
            <person name="Spatafora J."/>
            <person name="Crous P."/>
            <person name="Grigoriev I."/>
        </authorList>
    </citation>
    <scope>NUCLEOTIDE SEQUENCE</scope>
    <source>
        <strain evidence="8">CBS 113818</strain>
    </source>
</reference>
<dbReference type="PANTHER" id="PTHR22950:SF567">
    <property type="entry name" value="AMINO ACID TRANSPORTER TRANSMEMBRANE DOMAIN-CONTAINING PROTEIN"/>
    <property type="match status" value="1"/>
</dbReference>
<dbReference type="GO" id="GO:0015179">
    <property type="term" value="F:L-amino acid transmembrane transporter activity"/>
    <property type="evidence" value="ECO:0007669"/>
    <property type="project" value="TreeGrafter"/>
</dbReference>
<feature type="transmembrane region" description="Helical" evidence="6">
    <location>
        <begin position="275"/>
        <end position="298"/>
    </location>
</feature>
<name>A0A6A7A8L3_9PLEO</name>
<comment type="similarity">
    <text evidence="2">Belongs to the amino acid/polyamine transporter 2 family.</text>
</comment>
<evidence type="ECO:0000256" key="2">
    <source>
        <dbReference type="ARBA" id="ARBA00008066"/>
    </source>
</evidence>
<evidence type="ECO:0000256" key="6">
    <source>
        <dbReference type="SAM" id="Phobius"/>
    </source>
</evidence>
<feature type="transmembrane region" description="Helical" evidence="6">
    <location>
        <begin position="358"/>
        <end position="379"/>
    </location>
</feature>
<dbReference type="AlphaFoldDB" id="A0A6A7A8L3"/>
<gene>
    <name evidence="8" type="ORF">CC86DRAFT_286552</name>
</gene>
<feature type="transmembrane region" description="Helical" evidence="6">
    <location>
        <begin position="185"/>
        <end position="207"/>
    </location>
</feature>
<feature type="transmembrane region" description="Helical" evidence="6">
    <location>
        <begin position="124"/>
        <end position="145"/>
    </location>
</feature>
<keyword evidence="5 6" id="KW-0472">Membrane</keyword>
<evidence type="ECO:0000256" key="4">
    <source>
        <dbReference type="ARBA" id="ARBA00022989"/>
    </source>
</evidence>
<feature type="domain" description="Amino acid transporter transmembrane" evidence="7">
    <location>
        <begin position="46"/>
        <end position="395"/>
    </location>
</feature>
<evidence type="ECO:0000313" key="9">
    <source>
        <dbReference type="Proteomes" id="UP000799424"/>
    </source>
</evidence>
<dbReference type="Pfam" id="PF01490">
    <property type="entry name" value="Aa_trans"/>
    <property type="match status" value="1"/>
</dbReference>
<dbReference type="PANTHER" id="PTHR22950">
    <property type="entry name" value="AMINO ACID TRANSPORTER"/>
    <property type="match status" value="1"/>
</dbReference>
<accession>A0A6A7A8L3</accession>
<keyword evidence="9" id="KW-1185">Reference proteome</keyword>
<proteinExistence type="inferred from homology"/>
<organism evidence="8 9">
    <name type="scientific">Ophiobolus disseminans</name>
    <dbReference type="NCBI Taxonomy" id="1469910"/>
    <lineage>
        <taxon>Eukaryota</taxon>
        <taxon>Fungi</taxon>
        <taxon>Dikarya</taxon>
        <taxon>Ascomycota</taxon>
        <taxon>Pezizomycotina</taxon>
        <taxon>Dothideomycetes</taxon>
        <taxon>Pleosporomycetidae</taxon>
        <taxon>Pleosporales</taxon>
        <taxon>Pleosporineae</taxon>
        <taxon>Phaeosphaeriaceae</taxon>
        <taxon>Ophiobolus</taxon>
    </lineage>
</organism>
<feature type="transmembrane region" description="Helical" evidence="6">
    <location>
        <begin position="77"/>
        <end position="103"/>
    </location>
</feature>
<dbReference type="GO" id="GO:0016020">
    <property type="term" value="C:membrane"/>
    <property type="evidence" value="ECO:0007669"/>
    <property type="project" value="UniProtKB-SubCell"/>
</dbReference>
<protein>
    <submittedName>
        <fullName evidence="8">Putative amino acid transporter</fullName>
    </submittedName>
</protein>
<evidence type="ECO:0000256" key="1">
    <source>
        <dbReference type="ARBA" id="ARBA00004141"/>
    </source>
</evidence>